<keyword evidence="7" id="KW-1133">Transmembrane helix</keyword>
<keyword evidence="3" id="KW-0328">Glycosyltransferase</keyword>
<evidence type="ECO:0000256" key="1">
    <source>
        <dbReference type="ARBA" id="ARBA00009995"/>
    </source>
</evidence>
<dbReference type="GO" id="GO:0015020">
    <property type="term" value="F:glucuronosyltransferase activity"/>
    <property type="evidence" value="ECO:0007669"/>
    <property type="project" value="UniProtKB-EC"/>
</dbReference>
<gene>
    <name evidence="9" type="ORF">PENTCL1PPCAC_25415</name>
</gene>
<feature type="chain" id="PRO_5043529012" description="glucuronosyltransferase" evidence="8">
    <location>
        <begin position="23"/>
        <end position="528"/>
    </location>
</feature>
<dbReference type="PANTHER" id="PTHR48043:SF23">
    <property type="entry name" value="UDP-GLUCURONOSYLTRANSFERASE"/>
    <property type="match status" value="1"/>
</dbReference>
<dbReference type="EMBL" id="BTSX01000006">
    <property type="protein sequence ID" value="GMT03241.1"/>
    <property type="molecule type" value="Genomic_DNA"/>
</dbReference>
<evidence type="ECO:0000256" key="7">
    <source>
        <dbReference type="SAM" id="Phobius"/>
    </source>
</evidence>
<feature type="transmembrane region" description="Helical" evidence="7">
    <location>
        <begin position="493"/>
        <end position="516"/>
    </location>
</feature>
<evidence type="ECO:0000256" key="3">
    <source>
        <dbReference type="ARBA" id="ARBA00022676"/>
    </source>
</evidence>
<dbReference type="SUPFAM" id="SSF53756">
    <property type="entry name" value="UDP-Glycosyltransferase/glycogen phosphorylase"/>
    <property type="match status" value="1"/>
</dbReference>
<name>A0AAV5U8M9_9BILA</name>
<evidence type="ECO:0000256" key="4">
    <source>
        <dbReference type="ARBA" id="ARBA00022679"/>
    </source>
</evidence>
<evidence type="ECO:0000256" key="2">
    <source>
        <dbReference type="ARBA" id="ARBA00012544"/>
    </source>
</evidence>
<keyword evidence="10" id="KW-1185">Reference proteome</keyword>
<dbReference type="AlphaFoldDB" id="A0AAV5U8M9"/>
<proteinExistence type="inferred from homology"/>
<dbReference type="FunFam" id="3.40.50.2000:FF:000201">
    <property type="entry name" value="UDP-glucuronosyltransferase"/>
    <property type="match status" value="1"/>
</dbReference>
<comment type="caution">
    <text evidence="9">The sequence shown here is derived from an EMBL/GenBank/DDBJ whole genome shotgun (WGS) entry which is preliminary data.</text>
</comment>
<keyword evidence="4" id="KW-0808">Transferase</keyword>
<keyword evidence="7" id="KW-0472">Membrane</keyword>
<evidence type="ECO:0000313" key="10">
    <source>
        <dbReference type="Proteomes" id="UP001432027"/>
    </source>
</evidence>
<evidence type="ECO:0000313" key="9">
    <source>
        <dbReference type="EMBL" id="GMT03241.1"/>
    </source>
</evidence>
<organism evidence="9 10">
    <name type="scientific">Pristionchus entomophagus</name>
    <dbReference type="NCBI Taxonomy" id="358040"/>
    <lineage>
        <taxon>Eukaryota</taxon>
        <taxon>Metazoa</taxon>
        <taxon>Ecdysozoa</taxon>
        <taxon>Nematoda</taxon>
        <taxon>Chromadorea</taxon>
        <taxon>Rhabditida</taxon>
        <taxon>Rhabditina</taxon>
        <taxon>Diplogasteromorpha</taxon>
        <taxon>Diplogasteroidea</taxon>
        <taxon>Neodiplogasteridae</taxon>
        <taxon>Pristionchus</taxon>
    </lineage>
</organism>
<sequence length="528" mass="59430">CGVVMRFSLILLLVCWLPAVRGLKFLSYNPVYGRSHLTFMHALHETLIDAGHEVHVITPIIDSRLKLEETRAKVILIPQSPEAIAYEGGAEADMISNAWVAEGMNGAMATVRGLMNAWHKQCNFTLQYPGLMEQLAKEKYDAAVTEPICFCGYGIFEKLGIANVASALSTASSEGSFRFTGAPSTPSYVPGVLGKYTDRMTFLERVSNVIQMAFPYIFWPMLQGPYEEMFKQHFGPDFPTTEDVLIKTSLLFVNAEPITEFPRLITHKIIDIGGISVAGGHKKLNETWSNILDLRKKTVLLSFGSVAKSYLMPDSYKETITMTIKKFPDVTFIWKYEKPEDQISKGIDNLVESTWVPQNDILHDSRLSLFITHCGQGSTIESTRAGVPLIVIPVLGDQQRNAQTIKRIGTGVVLEKTILAEGDTLESTIRKVLENEEYARKAKNVGEMIRNRPFTARDTFVKNMEFMARYGPLRQLDHYGTQLNFFQYYCLDVFVFLSVILLSVLGVLFFCLRATFRKCFSLNKSKVD</sequence>
<feature type="signal peptide" evidence="8">
    <location>
        <begin position="1"/>
        <end position="22"/>
    </location>
</feature>
<accession>A0AAV5U8M9</accession>
<dbReference type="Gene3D" id="3.40.50.2000">
    <property type="entry name" value="Glycogen Phosphorylase B"/>
    <property type="match status" value="2"/>
</dbReference>
<keyword evidence="7" id="KW-0812">Transmembrane</keyword>
<comment type="similarity">
    <text evidence="1">Belongs to the UDP-glycosyltransferase family.</text>
</comment>
<dbReference type="Pfam" id="PF00201">
    <property type="entry name" value="UDPGT"/>
    <property type="match status" value="1"/>
</dbReference>
<evidence type="ECO:0000256" key="8">
    <source>
        <dbReference type="SAM" id="SignalP"/>
    </source>
</evidence>
<protein>
    <recommendedName>
        <fullName evidence="2">glucuronosyltransferase</fullName>
        <ecNumber evidence="2">2.4.1.17</ecNumber>
    </recommendedName>
</protein>
<evidence type="ECO:0000256" key="6">
    <source>
        <dbReference type="ARBA" id="ARBA00047475"/>
    </source>
</evidence>
<dbReference type="EC" id="2.4.1.17" evidence="2"/>
<dbReference type="InterPro" id="IPR050271">
    <property type="entry name" value="UDP-glycosyltransferase"/>
</dbReference>
<comment type="catalytic activity">
    <reaction evidence="6">
        <text>glucuronate acceptor + UDP-alpha-D-glucuronate = acceptor beta-D-glucuronoside + UDP + H(+)</text>
        <dbReference type="Rhea" id="RHEA:21032"/>
        <dbReference type="ChEBI" id="CHEBI:15378"/>
        <dbReference type="ChEBI" id="CHEBI:58052"/>
        <dbReference type="ChEBI" id="CHEBI:58223"/>
        <dbReference type="ChEBI" id="CHEBI:132367"/>
        <dbReference type="ChEBI" id="CHEBI:132368"/>
        <dbReference type="EC" id="2.4.1.17"/>
    </reaction>
</comment>
<dbReference type="PANTHER" id="PTHR48043">
    <property type="entry name" value="EG:EG0003.4 PROTEIN-RELATED"/>
    <property type="match status" value="1"/>
</dbReference>
<dbReference type="InterPro" id="IPR002213">
    <property type="entry name" value="UDP_glucos_trans"/>
</dbReference>
<keyword evidence="5 8" id="KW-0732">Signal</keyword>
<reference evidence="9" key="1">
    <citation type="submission" date="2023-10" db="EMBL/GenBank/DDBJ databases">
        <title>Genome assembly of Pristionchus species.</title>
        <authorList>
            <person name="Yoshida K."/>
            <person name="Sommer R.J."/>
        </authorList>
    </citation>
    <scope>NUCLEOTIDE SEQUENCE</scope>
    <source>
        <strain evidence="9">RS0144</strain>
    </source>
</reference>
<dbReference type="Proteomes" id="UP001432027">
    <property type="component" value="Unassembled WGS sequence"/>
</dbReference>
<dbReference type="CDD" id="cd03784">
    <property type="entry name" value="GT1_Gtf-like"/>
    <property type="match status" value="1"/>
</dbReference>
<evidence type="ECO:0000256" key="5">
    <source>
        <dbReference type="ARBA" id="ARBA00022729"/>
    </source>
</evidence>
<feature type="non-terminal residue" evidence="9">
    <location>
        <position position="1"/>
    </location>
</feature>